<dbReference type="AlphaFoldDB" id="A0A560JY26"/>
<dbReference type="GO" id="GO:0016301">
    <property type="term" value="F:kinase activity"/>
    <property type="evidence" value="ECO:0007669"/>
    <property type="project" value="UniProtKB-KW"/>
</dbReference>
<reference evidence="1 2" key="1">
    <citation type="submission" date="2019-06" db="EMBL/GenBank/DDBJ databases">
        <title>Genomic Encyclopedia of Type Strains, Phase IV (KMG-V): Genome sequencing to study the core and pangenomes of soil and plant-associated prokaryotes.</title>
        <authorList>
            <person name="Whitman W."/>
        </authorList>
    </citation>
    <scope>NUCLEOTIDE SEQUENCE [LARGE SCALE GENOMIC DNA]</scope>
    <source>
        <strain evidence="1 2">BR 10556</strain>
    </source>
</reference>
<evidence type="ECO:0000313" key="2">
    <source>
        <dbReference type="Proteomes" id="UP000315914"/>
    </source>
</evidence>
<dbReference type="STRING" id="1399419.A5906_25660"/>
<accession>A0A560JY26</accession>
<dbReference type="Proteomes" id="UP000315914">
    <property type="component" value="Unassembled WGS sequence"/>
</dbReference>
<keyword evidence="1" id="KW-0418">Kinase</keyword>
<dbReference type="RefSeq" id="WP_080134567.1">
    <property type="nucleotide sequence ID" value="NZ_LWIG01000007.1"/>
</dbReference>
<dbReference type="OrthoDB" id="8765545at2"/>
<dbReference type="SUPFAM" id="SSF55874">
    <property type="entry name" value="ATPase domain of HSP90 chaperone/DNA topoisomerase II/histidine kinase"/>
    <property type="match status" value="1"/>
</dbReference>
<organism evidence="1 2">
    <name type="scientific">Bradyrhizobium sacchari</name>
    <dbReference type="NCBI Taxonomy" id="1399419"/>
    <lineage>
        <taxon>Bacteria</taxon>
        <taxon>Pseudomonadati</taxon>
        <taxon>Pseudomonadota</taxon>
        <taxon>Alphaproteobacteria</taxon>
        <taxon>Hyphomicrobiales</taxon>
        <taxon>Nitrobacteraceae</taxon>
        <taxon>Bradyrhizobium</taxon>
    </lineage>
</organism>
<dbReference type="InterPro" id="IPR036890">
    <property type="entry name" value="HATPase_C_sf"/>
</dbReference>
<gene>
    <name evidence="1" type="ORF">FBZ95_104175</name>
</gene>
<protein>
    <submittedName>
        <fullName evidence="1">Histidine kinase/DNA gyrase B/HSP90-like ATPase</fullName>
    </submittedName>
</protein>
<proteinExistence type="predicted"/>
<name>A0A560JY26_9BRAD</name>
<keyword evidence="1" id="KW-0808">Transferase</keyword>
<evidence type="ECO:0000313" key="1">
    <source>
        <dbReference type="EMBL" id="TWB75995.1"/>
    </source>
</evidence>
<dbReference type="EMBL" id="VITW01000004">
    <property type="protein sequence ID" value="TWB75995.1"/>
    <property type="molecule type" value="Genomic_DNA"/>
</dbReference>
<comment type="caution">
    <text evidence="1">The sequence shown here is derived from an EMBL/GenBank/DDBJ whole genome shotgun (WGS) entry which is preliminary data.</text>
</comment>
<sequence length="676" mass="76912">MQEEVKVEVRPDFLARQAKAQPVQALAELIWNSLDADATSVNIEFEPDGVGGISKIVVADNGDAIPRAEAPQLFKNLGGSWKQLRLTTPRLNRMLHGREGRGRFKAFALGEVVDWKVIYAKDGTPFRYDVAVLEQQIERVRIGDEAPTPGAVTGVTVVISELKRHFSSLQPQNAVQELSEIFAIYLKDYRNVTITIAGERIDPDRAIAGTWDFELAPIADDDGEQHPVDLEIIEWRGQTRRTLYLCNEQGFPLSQVETRFHVGDFHFSAYLKSSFISELHQDGQLDLAEMVPTLVASIEEARAKVKEVFRSRAAERARIVVDEWKEKKVYPYEGDPVTPVEKAERQIFDIVAVTVQDASPEFSDTASKQTALHLRLLRHAIERSPAELQLILDQVLKLPKRKQKELAELLNETTLAGIIGATTLVADRLKFLEALRFILFDYEARQKLRERSQLHKILEQNTWIFGEEYNLWASDKDLTTVLKVHRDKLDPDLVIDEPVKVINKSRGIIDLMLSRAQRRHRADDLEHLVIELKAPKVTINAEHLNQIEGYALAVEEDDRFNRIEGLRWHFWIISDAYNKQVEARIKGGPDPQRRLILRTDRVKIGVKTWGEILEDNNARLQFVKEKLEHRVDDGEALAFLQERHRELLEGVLINDDDAAERSSGATQGDLETSAGE</sequence>
<keyword evidence="2" id="KW-1185">Reference proteome</keyword>
<dbReference type="Gene3D" id="3.30.565.10">
    <property type="entry name" value="Histidine kinase-like ATPase, C-terminal domain"/>
    <property type="match status" value="1"/>
</dbReference>
<dbReference type="Pfam" id="PF13589">
    <property type="entry name" value="HATPase_c_3"/>
    <property type="match status" value="1"/>
</dbReference>